<sequence>MLKIGSLLRPENVAVGVKAASKKQVFLEAAKMLAASSGLTEAEIFRALLDRENLGSTGFGRGAAVPHARIHDLGNTYMVFMRLAQPVDFDANDGQPVDLVCAIVGNYGATVEPLKALAGACRSLRNSDTLAKLRQARNAADLYAGLIEAG</sequence>
<dbReference type="EMBL" id="RKST01000010">
    <property type="protein sequence ID" value="RUM97639.1"/>
    <property type="molecule type" value="Genomic_DNA"/>
</dbReference>
<evidence type="ECO:0000313" key="3">
    <source>
        <dbReference type="Proteomes" id="UP000281647"/>
    </source>
</evidence>
<dbReference type="RefSeq" id="WP_128624944.1">
    <property type="nucleotide sequence ID" value="NZ_ML133510.1"/>
</dbReference>
<dbReference type="Proteomes" id="UP000281647">
    <property type="component" value="Unassembled WGS sequence"/>
</dbReference>
<dbReference type="PANTHER" id="PTHR47738:SF1">
    <property type="entry name" value="NITROGEN REGULATORY PROTEIN"/>
    <property type="match status" value="1"/>
</dbReference>
<accession>A0A432V673</accession>
<dbReference type="SUPFAM" id="SSF55804">
    <property type="entry name" value="Phoshotransferase/anion transport protein"/>
    <property type="match status" value="1"/>
</dbReference>
<dbReference type="InterPro" id="IPR002178">
    <property type="entry name" value="PTS_EIIA_type-2_dom"/>
</dbReference>
<dbReference type="GO" id="GO:0030295">
    <property type="term" value="F:protein kinase activator activity"/>
    <property type="evidence" value="ECO:0007669"/>
    <property type="project" value="TreeGrafter"/>
</dbReference>
<keyword evidence="2" id="KW-0813">Transport</keyword>
<reference evidence="2 3" key="1">
    <citation type="submission" date="2018-11" db="EMBL/GenBank/DDBJ databases">
        <title>Pseudaminobacter arsenicus sp. nov., an arsenic-resistant bacterium isolated from arsenic-rich aquifers.</title>
        <authorList>
            <person name="Mu Y."/>
        </authorList>
    </citation>
    <scope>NUCLEOTIDE SEQUENCE [LARGE SCALE GENOMIC DNA]</scope>
    <source>
        <strain evidence="2 3">CB3</strain>
    </source>
</reference>
<dbReference type="AlphaFoldDB" id="A0A432V673"/>
<protein>
    <submittedName>
        <fullName evidence="2">PTS sugar transporter subunit IIA</fullName>
    </submittedName>
</protein>
<dbReference type="CDD" id="cd00211">
    <property type="entry name" value="PTS_IIA_fru"/>
    <property type="match status" value="1"/>
</dbReference>
<keyword evidence="2" id="KW-0762">Sugar transport</keyword>
<keyword evidence="3" id="KW-1185">Reference proteome</keyword>
<feature type="domain" description="PTS EIIA type-2" evidence="1">
    <location>
        <begin position="6"/>
        <end position="149"/>
    </location>
</feature>
<dbReference type="Pfam" id="PF00359">
    <property type="entry name" value="PTS_EIIA_2"/>
    <property type="match status" value="1"/>
</dbReference>
<comment type="caution">
    <text evidence="2">The sequence shown here is derived from an EMBL/GenBank/DDBJ whole genome shotgun (WGS) entry which is preliminary data.</text>
</comment>
<organism evidence="2 3">
    <name type="scientific">Borborobacter arsenicus</name>
    <dbReference type="NCBI Taxonomy" id="1851146"/>
    <lineage>
        <taxon>Bacteria</taxon>
        <taxon>Pseudomonadati</taxon>
        <taxon>Pseudomonadota</taxon>
        <taxon>Alphaproteobacteria</taxon>
        <taxon>Hyphomicrobiales</taxon>
        <taxon>Phyllobacteriaceae</taxon>
        <taxon>Borborobacter</taxon>
    </lineage>
</organism>
<evidence type="ECO:0000313" key="2">
    <source>
        <dbReference type="EMBL" id="RUM97639.1"/>
    </source>
</evidence>
<dbReference type="PANTHER" id="PTHR47738">
    <property type="entry name" value="PTS SYSTEM FRUCTOSE-LIKE EIIA COMPONENT-RELATED"/>
    <property type="match status" value="1"/>
</dbReference>
<evidence type="ECO:0000259" key="1">
    <source>
        <dbReference type="PROSITE" id="PS51094"/>
    </source>
</evidence>
<proteinExistence type="predicted"/>
<dbReference type="InterPro" id="IPR051541">
    <property type="entry name" value="PTS_SugarTrans_NitroReg"/>
</dbReference>
<name>A0A432V673_9HYPH</name>
<dbReference type="InterPro" id="IPR016152">
    <property type="entry name" value="PTrfase/Anion_transptr"/>
</dbReference>
<dbReference type="PROSITE" id="PS51094">
    <property type="entry name" value="PTS_EIIA_TYPE_2"/>
    <property type="match status" value="1"/>
</dbReference>
<dbReference type="OrthoDB" id="95460at2"/>
<gene>
    <name evidence="2" type="ORF">EET67_11240</name>
</gene>
<dbReference type="Gene3D" id="3.40.930.10">
    <property type="entry name" value="Mannitol-specific EII, Chain A"/>
    <property type="match status" value="1"/>
</dbReference>